<feature type="domain" description="UspA" evidence="2">
    <location>
        <begin position="161"/>
        <end position="285"/>
    </location>
</feature>
<name>A0A6N9H8X8_9MICO</name>
<dbReference type="EMBL" id="WWEQ01000055">
    <property type="protein sequence ID" value="MYM20487.1"/>
    <property type="molecule type" value="Genomic_DNA"/>
</dbReference>
<evidence type="ECO:0000313" key="3">
    <source>
        <dbReference type="EMBL" id="MYM20487.1"/>
    </source>
</evidence>
<dbReference type="PANTHER" id="PTHR46268:SF6">
    <property type="entry name" value="UNIVERSAL STRESS PROTEIN UP12"/>
    <property type="match status" value="1"/>
</dbReference>
<keyword evidence="4" id="KW-1185">Reference proteome</keyword>
<organism evidence="3 4">
    <name type="scientific">Brevibacterium rongguiense</name>
    <dbReference type="NCBI Taxonomy" id="2695267"/>
    <lineage>
        <taxon>Bacteria</taxon>
        <taxon>Bacillati</taxon>
        <taxon>Actinomycetota</taxon>
        <taxon>Actinomycetes</taxon>
        <taxon>Micrococcales</taxon>
        <taxon>Brevibacteriaceae</taxon>
        <taxon>Brevibacterium</taxon>
    </lineage>
</organism>
<sequence>MTILVGIAADDLEQGAVTLAVDLARASGEELRVVTVIGRHAAAAGSPGEAEYRRYFASQAEHVLAAARQHIPDDVAATYATVANRSTSAGLFAEAKAVGARLFVLGSARDGLYGRVCTGSVTDRMLHSSPLPVAIAPRGLRTQSEGPADAIPRLSVAYAGKRDDALLGEAAAEAGTLHAGLRVLTLAVRSSLPMYSAGAMGEDTIVGTWLDQVGEEARAGLSALGVEGEVDGVRGPTWSDALSFVRWERGELLVLGSSRGVFERVFIGSRAAKILRHCPVPALIMPTHRKKRQKK</sequence>
<dbReference type="SUPFAM" id="SSF52402">
    <property type="entry name" value="Adenine nucleotide alpha hydrolases-like"/>
    <property type="match status" value="2"/>
</dbReference>
<dbReference type="CDD" id="cd00293">
    <property type="entry name" value="USP-like"/>
    <property type="match status" value="2"/>
</dbReference>
<proteinExistence type="inferred from homology"/>
<dbReference type="Proteomes" id="UP000469215">
    <property type="component" value="Unassembled WGS sequence"/>
</dbReference>
<evidence type="ECO:0000313" key="4">
    <source>
        <dbReference type="Proteomes" id="UP000469215"/>
    </source>
</evidence>
<dbReference type="InterPro" id="IPR014729">
    <property type="entry name" value="Rossmann-like_a/b/a_fold"/>
</dbReference>
<dbReference type="RefSeq" id="WP_160953902.1">
    <property type="nucleotide sequence ID" value="NZ_WWEQ01000055.1"/>
</dbReference>
<protein>
    <submittedName>
        <fullName evidence="3">Universal stress protein</fullName>
    </submittedName>
</protein>
<evidence type="ECO:0000256" key="1">
    <source>
        <dbReference type="ARBA" id="ARBA00008791"/>
    </source>
</evidence>
<feature type="domain" description="UspA" evidence="2">
    <location>
        <begin position="2"/>
        <end position="136"/>
    </location>
</feature>
<comment type="similarity">
    <text evidence="1">Belongs to the universal stress protein A family.</text>
</comment>
<gene>
    <name evidence="3" type="ORF">GSY69_11050</name>
</gene>
<comment type="caution">
    <text evidence="3">The sequence shown here is derived from an EMBL/GenBank/DDBJ whole genome shotgun (WGS) entry which is preliminary data.</text>
</comment>
<accession>A0A6N9H8X8</accession>
<dbReference type="AlphaFoldDB" id="A0A6N9H8X8"/>
<dbReference type="Gene3D" id="3.40.50.620">
    <property type="entry name" value="HUPs"/>
    <property type="match status" value="2"/>
</dbReference>
<dbReference type="Pfam" id="PF00582">
    <property type="entry name" value="Usp"/>
    <property type="match status" value="2"/>
</dbReference>
<dbReference type="InterPro" id="IPR006016">
    <property type="entry name" value="UspA"/>
</dbReference>
<evidence type="ECO:0000259" key="2">
    <source>
        <dbReference type="Pfam" id="PF00582"/>
    </source>
</evidence>
<dbReference type="PANTHER" id="PTHR46268">
    <property type="entry name" value="STRESS RESPONSE PROTEIN NHAX"/>
    <property type="match status" value="1"/>
</dbReference>
<reference evidence="3 4" key="1">
    <citation type="submission" date="2020-01" db="EMBL/GenBank/DDBJ databases">
        <authorList>
            <person name="Deng T."/>
        </authorList>
    </citation>
    <scope>NUCLEOTIDE SEQUENCE [LARGE SCALE GENOMIC DNA]</scope>
    <source>
        <strain evidence="3 4">5221</strain>
    </source>
</reference>